<dbReference type="PROSITE" id="PS50109">
    <property type="entry name" value="HIS_KIN"/>
    <property type="match status" value="1"/>
</dbReference>
<keyword evidence="6 10" id="KW-0418">Kinase</keyword>
<keyword evidence="5" id="KW-0547">Nucleotide-binding</keyword>
<dbReference type="InterPro" id="IPR003594">
    <property type="entry name" value="HATPase_dom"/>
</dbReference>
<reference evidence="11" key="1">
    <citation type="submission" date="2016-10" db="EMBL/GenBank/DDBJ databases">
        <authorList>
            <person name="Varghese N."/>
            <person name="Submissions S."/>
        </authorList>
    </citation>
    <scope>NUCLEOTIDE SEQUENCE [LARGE SCALE GENOMIC DNA]</scope>
    <source>
        <strain evidence="11">DSM 24740</strain>
    </source>
</reference>
<keyword evidence="7" id="KW-0067">ATP-binding</keyword>
<keyword evidence="8" id="KW-0812">Transmembrane</keyword>
<evidence type="ECO:0000256" key="7">
    <source>
        <dbReference type="ARBA" id="ARBA00022840"/>
    </source>
</evidence>
<dbReference type="SUPFAM" id="SSF55874">
    <property type="entry name" value="ATPase domain of HSP90 chaperone/DNA topoisomerase II/histidine kinase"/>
    <property type="match status" value="1"/>
</dbReference>
<gene>
    <name evidence="10" type="ORF">SAMN05444359_111141</name>
</gene>
<proteinExistence type="predicted"/>
<dbReference type="Pfam" id="PF02518">
    <property type="entry name" value="HATPase_c"/>
    <property type="match status" value="1"/>
</dbReference>
<dbReference type="AlphaFoldDB" id="A0A1H9GWW5"/>
<organism evidence="10 11">
    <name type="scientific">Neolewinella agarilytica</name>
    <dbReference type="NCBI Taxonomy" id="478744"/>
    <lineage>
        <taxon>Bacteria</taxon>
        <taxon>Pseudomonadati</taxon>
        <taxon>Bacteroidota</taxon>
        <taxon>Saprospiria</taxon>
        <taxon>Saprospirales</taxon>
        <taxon>Lewinellaceae</taxon>
        <taxon>Neolewinella</taxon>
    </lineage>
</organism>
<comment type="catalytic activity">
    <reaction evidence="1">
        <text>ATP + protein L-histidine = ADP + protein N-phospho-L-histidine.</text>
        <dbReference type="EC" id="2.7.13.3"/>
    </reaction>
</comment>
<evidence type="ECO:0000256" key="1">
    <source>
        <dbReference type="ARBA" id="ARBA00000085"/>
    </source>
</evidence>
<evidence type="ECO:0000313" key="11">
    <source>
        <dbReference type="Proteomes" id="UP000199021"/>
    </source>
</evidence>
<evidence type="ECO:0000256" key="8">
    <source>
        <dbReference type="SAM" id="Phobius"/>
    </source>
</evidence>
<feature type="transmembrane region" description="Helical" evidence="8">
    <location>
        <begin position="502"/>
        <end position="522"/>
    </location>
</feature>
<feature type="domain" description="Histidine kinase" evidence="9">
    <location>
        <begin position="551"/>
        <end position="741"/>
    </location>
</feature>
<dbReference type="Pfam" id="PF07568">
    <property type="entry name" value="HisKA_2"/>
    <property type="match status" value="1"/>
</dbReference>
<dbReference type="Proteomes" id="UP000199021">
    <property type="component" value="Unassembled WGS sequence"/>
</dbReference>
<dbReference type="EC" id="2.7.13.3" evidence="2"/>
<dbReference type="PANTHER" id="PTHR41523">
    <property type="entry name" value="TWO-COMPONENT SYSTEM SENSOR PROTEIN"/>
    <property type="match status" value="1"/>
</dbReference>
<evidence type="ECO:0000256" key="6">
    <source>
        <dbReference type="ARBA" id="ARBA00022777"/>
    </source>
</evidence>
<dbReference type="Gene3D" id="3.30.450.20">
    <property type="entry name" value="PAS domain"/>
    <property type="match status" value="1"/>
</dbReference>
<dbReference type="STRING" id="478744.SAMN05444359_111141"/>
<evidence type="ECO:0000313" key="10">
    <source>
        <dbReference type="EMBL" id="SEQ54545.1"/>
    </source>
</evidence>
<dbReference type="EMBL" id="FOFB01000011">
    <property type="protein sequence ID" value="SEQ54545.1"/>
    <property type="molecule type" value="Genomic_DNA"/>
</dbReference>
<evidence type="ECO:0000256" key="5">
    <source>
        <dbReference type="ARBA" id="ARBA00022741"/>
    </source>
</evidence>
<dbReference type="InterPro" id="IPR036890">
    <property type="entry name" value="HATPase_C_sf"/>
</dbReference>
<accession>A0A1H9GWW5</accession>
<keyword evidence="3" id="KW-0597">Phosphoprotein</keyword>
<keyword evidence="11" id="KW-1185">Reference proteome</keyword>
<name>A0A1H9GWW5_9BACT</name>
<sequence length="741" mass="83500">MAIFLIELVYIGSLTAYFMCFFNRFSRFLSLPVLCFGLLFTSELGAQIPNLNLSKEELLRRVEADSQDDRHFNALAQLIRLMANDARSGTNSVYPDYDPTRPIRPYLQDLGKLGAKLGDPYPARVRITELHMKALACPNLSVENRRKIPPLYKVIQDSLGTDGSPENLELRLGLHAAMYFQCNRDSFPFSLKGPIAEDLYQEPGLTDSQRVVLSLYMILDNFTVGDSERGREIIRNSLRTAEEMEGGHHAKARLYMMLADFFQQFTGDYEKGAELLHLAQDNLGEMEEAYSDYGNVVSNSLVQTYSKLKKYDVALTLLDSLAEEKGSQSPMERLEATKDLYDLAQRLELCRKSTDTLCQENFEQLLAGMELANKDEGYEGLSSANAQAGLYYHHINQDDKARPLLAKTFEKIKVTRWYPSDLGTEVVEAYKETLGDGIDPELEVELYQHLLYWSNNETSVARSNASSKAAFELGVTENKLARQRAEQQTILAEQDAASDRRFYSILLGALALLLAVIGYSFYRSRRDGQKLANQKALVDQSLSEKEVLLREIHHRVKNNLQIISSLLQKQGRLANDSDAQKLAKEGQERIQSMALIHENLYQSEQLSGVNIRSYLEDLGTNISRSHSKPGKDIKLDLVVADEYLDLDTAIPVGLILNELLTNAYKYAFPNGSNGQIQVVFQRVADRFELEVNDNGVGLPADHAARSSKSLGHNLVKGLVRQLEGSIKWMKPERGTTVQIEF</sequence>
<evidence type="ECO:0000256" key="2">
    <source>
        <dbReference type="ARBA" id="ARBA00012438"/>
    </source>
</evidence>
<keyword evidence="4" id="KW-0808">Transferase</keyword>
<dbReference type="GO" id="GO:0005524">
    <property type="term" value="F:ATP binding"/>
    <property type="evidence" value="ECO:0007669"/>
    <property type="project" value="UniProtKB-KW"/>
</dbReference>
<dbReference type="GO" id="GO:0004673">
    <property type="term" value="F:protein histidine kinase activity"/>
    <property type="evidence" value="ECO:0007669"/>
    <property type="project" value="UniProtKB-EC"/>
</dbReference>
<dbReference type="InterPro" id="IPR005467">
    <property type="entry name" value="His_kinase_dom"/>
</dbReference>
<evidence type="ECO:0000256" key="4">
    <source>
        <dbReference type="ARBA" id="ARBA00022679"/>
    </source>
</evidence>
<evidence type="ECO:0000256" key="3">
    <source>
        <dbReference type="ARBA" id="ARBA00022553"/>
    </source>
</evidence>
<dbReference type="Gene3D" id="3.30.565.10">
    <property type="entry name" value="Histidine kinase-like ATPase, C-terminal domain"/>
    <property type="match status" value="1"/>
</dbReference>
<dbReference type="InterPro" id="IPR011495">
    <property type="entry name" value="Sig_transdc_His_kin_sub2_dim/P"/>
</dbReference>
<dbReference type="PANTHER" id="PTHR41523:SF8">
    <property type="entry name" value="ETHYLENE RESPONSE SENSOR PROTEIN"/>
    <property type="match status" value="1"/>
</dbReference>
<evidence type="ECO:0000259" key="9">
    <source>
        <dbReference type="PROSITE" id="PS50109"/>
    </source>
</evidence>
<keyword evidence="8" id="KW-0472">Membrane</keyword>
<keyword evidence="8" id="KW-1133">Transmembrane helix</keyword>
<dbReference type="InParanoid" id="A0A1H9GWW5"/>
<protein>
    <recommendedName>
        <fullName evidence="2">histidine kinase</fullName>
        <ecNumber evidence="2">2.7.13.3</ecNumber>
    </recommendedName>
</protein>